<feature type="region of interest" description="Disordered" evidence="1">
    <location>
        <begin position="34"/>
        <end position="56"/>
    </location>
</feature>
<evidence type="ECO:0000313" key="2">
    <source>
        <dbReference type="EMBL" id="GJE85599.1"/>
    </source>
</evidence>
<dbReference type="AlphaFoldDB" id="A0A9P3L8K3"/>
<evidence type="ECO:0000256" key="1">
    <source>
        <dbReference type="SAM" id="MobiDB-lite"/>
    </source>
</evidence>
<proteinExistence type="predicted"/>
<organism evidence="2 3">
    <name type="scientific">Phanerochaete sordida</name>
    <dbReference type="NCBI Taxonomy" id="48140"/>
    <lineage>
        <taxon>Eukaryota</taxon>
        <taxon>Fungi</taxon>
        <taxon>Dikarya</taxon>
        <taxon>Basidiomycota</taxon>
        <taxon>Agaricomycotina</taxon>
        <taxon>Agaricomycetes</taxon>
        <taxon>Polyporales</taxon>
        <taxon>Phanerochaetaceae</taxon>
        <taxon>Phanerochaete</taxon>
    </lineage>
</organism>
<name>A0A9P3L8K3_9APHY</name>
<comment type="caution">
    <text evidence="2">The sequence shown here is derived from an EMBL/GenBank/DDBJ whole genome shotgun (WGS) entry which is preliminary data.</text>
</comment>
<protein>
    <submittedName>
        <fullName evidence="2">Uncharacterized protein</fullName>
    </submittedName>
</protein>
<gene>
    <name evidence="2" type="ORF">PsYK624_016780</name>
</gene>
<keyword evidence="3" id="KW-1185">Reference proteome</keyword>
<accession>A0A9P3L8K3</accession>
<dbReference type="Proteomes" id="UP000703269">
    <property type="component" value="Unassembled WGS sequence"/>
</dbReference>
<evidence type="ECO:0000313" key="3">
    <source>
        <dbReference type="Proteomes" id="UP000703269"/>
    </source>
</evidence>
<sequence length="102" mass="11280">MRNRPGPIGCYSRSCQYPIAPVREGEAAACVSHEGGKAGPQAEDGNSIGKDGGNYTWPGRSVSQENFCPCEDHPRFEEGVPQLCLWLWCSWRPRTILSSEPR</sequence>
<reference evidence="2 3" key="1">
    <citation type="submission" date="2021-08" db="EMBL/GenBank/DDBJ databases">
        <title>Draft Genome Sequence of Phanerochaete sordida strain YK-624.</title>
        <authorList>
            <person name="Mori T."/>
            <person name="Dohra H."/>
            <person name="Suzuki T."/>
            <person name="Kawagishi H."/>
            <person name="Hirai H."/>
        </authorList>
    </citation>
    <scope>NUCLEOTIDE SEQUENCE [LARGE SCALE GENOMIC DNA]</scope>
    <source>
        <strain evidence="2 3">YK-624</strain>
    </source>
</reference>
<dbReference type="EMBL" id="BPQB01000002">
    <property type="protein sequence ID" value="GJE85599.1"/>
    <property type="molecule type" value="Genomic_DNA"/>
</dbReference>